<evidence type="ECO:0000313" key="1">
    <source>
        <dbReference type="EMBL" id="EID74691.1"/>
    </source>
</evidence>
<gene>
    <name evidence="1" type="ORF">W5A_07922</name>
</gene>
<dbReference type="OrthoDB" id="9153186at2"/>
<evidence type="ECO:0008006" key="3">
    <source>
        <dbReference type="Google" id="ProtNLM"/>
    </source>
</evidence>
<dbReference type="RefSeq" id="WP_008239230.1">
    <property type="nucleotide sequence ID" value="NZ_AJJU01000009.1"/>
</dbReference>
<name>I0WE75_9FLAO</name>
<comment type="caution">
    <text evidence="1">The sequence shown here is derived from an EMBL/GenBank/DDBJ whole genome shotgun (WGS) entry which is preliminary data.</text>
</comment>
<keyword evidence="2" id="KW-1185">Reference proteome</keyword>
<dbReference type="InterPro" id="IPR027961">
    <property type="entry name" value="DUF4442"/>
</dbReference>
<dbReference type="InterPro" id="IPR029069">
    <property type="entry name" value="HotDog_dom_sf"/>
</dbReference>
<sequence length="154" mass="17385">MEFTPQKLNTFTFFKLPSVWWSGIRITKIDSSHAQARVKHRWINQNPFQSMFWAVQGMAAELTTGVLIMREIKQSGERISMLVAHNKASFTKKATGVITFTCTDGSKIADAITQAIETGEGQTFWMKSVGTDALGDMVSEFDFEWTIKLKRGKV</sequence>
<reference evidence="1 2" key="1">
    <citation type="journal article" date="2012" name="J. Bacteriol.">
        <title>Genome Sequence of the Halotolerant Bacterium Imtechella halotolerans K1T.</title>
        <authorList>
            <person name="Kumar S."/>
            <person name="Vikram S."/>
            <person name="Subramanian S."/>
            <person name="Raghava G.P."/>
            <person name="Pinnaka A.K."/>
        </authorList>
    </citation>
    <scope>NUCLEOTIDE SEQUENCE [LARGE SCALE GENOMIC DNA]</scope>
    <source>
        <strain evidence="1 2">K1</strain>
    </source>
</reference>
<protein>
    <recommendedName>
        <fullName evidence="3">Thioesterase</fullName>
    </recommendedName>
</protein>
<organism evidence="1 2">
    <name type="scientific">Imtechella halotolerans K1</name>
    <dbReference type="NCBI Taxonomy" id="946077"/>
    <lineage>
        <taxon>Bacteria</taxon>
        <taxon>Pseudomonadati</taxon>
        <taxon>Bacteroidota</taxon>
        <taxon>Flavobacteriia</taxon>
        <taxon>Flavobacteriales</taxon>
        <taxon>Flavobacteriaceae</taxon>
        <taxon>Imtechella</taxon>
    </lineage>
</organism>
<dbReference type="SUPFAM" id="SSF54637">
    <property type="entry name" value="Thioesterase/thiol ester dehydrase-isomerase"/>
    <property type="match status" value="1"/>
</dbReference>
<dbReference type="EMBL" id="AJJU01000009">
    <property type="protein sequence ID" value="EID74691.1"/>
    <property type="molecule type" value="Genomic_DNA"/>
</dbReference>
<dbReference type="eggNOG" id="COG2050">
    <property type="taxonomic scope" value="Bacteria"/>
</dbReference>
<dbReference type="AlphaFoldDB" id="I0WE75"/>
<dbReference type="STRING" id="946077.W5A_07922"/>
<dbReference type="Gene3D" id="3.10.129.10">
    <property type="entry name" value="Hotdog Thioesterase"/>
    <property type="match status" value="1"/>
</dbReference>
<proteinExistence type="predicted"/>
<dbReference type="Pfam" id="PF14539">
    <property type="entry name" value="DUF4442"/>
    <property type="match status" value="1"/>
</dbReference>
<dbReference type="PATRIC" id="fig|946077.3.peg.1605"/>
<evidence type="ECO:0000313" key="2">
    <source>
        <dbReference type="Proteomes" id="UP000005938"/>
    </source>
</evidence>
<dbReference type="Proteomes" id="UP000005938">
    <property type="component" value="Unassembled WGS sequence"/>
</dbReference>
<accession>I0WE75</accession>